<protein>
    <recommendedName>
        <fullName evidence="3">Nucleotidyl transferase AbiEii/AbiGii toxin family protein</fullName>
    </recommendedName>
</protein>
<organism evidence="1 2">
    <name type="scientific">Dyadobacter pollutisoli</name>
    <dbReference type="NCBI Taxonomy" id="2910158"/>
    <lineage>
        <taxon>Bacteria</taxon>
        <taxon>Pseudomonadati</taxon>
        <taxon>Bacteroidota</taxon>
        <taxon>Cytophagia</taxon>
        <taxon>Cytophagales</taxon>
        <taxon>Spirosomataceae</taxon>
        <taxon>Dyadobacter</taxon>
    </lineage>
</organism>
<dbReference type="Pfam" id="PF08843">
    <property type="entry name" value="AbiEii"/>
    <property type="match status" value="1"/>
</dbReference>
<dbReference type="Proteomes" id="UP001164653">
    <property type="component" value="Chromosome"/>
</dbReference>
<dbReference type="Gene3D" id="3.30.460.40">
    <property type="match status" value="1"/>
</dbReference>
<proteinExistence type="predicted"/>
<dbReference type="RefSeq" id="WP_244824406.1">
    <property type="nucleotide sequence ID" value="NZ_CP112998.1"/>
</dbReference>
<name>A0A9E8N5S8_9BACT</name>
<evidence type="ECO:0008006" key="3">
    <source>
        <dbReference type="Google" id="ProtNLM"/>
    </source>
</evidence>
<dbReference type="EMBL" id="CP112998">
    <property type="protein sequence ID" value="WAC10310.1"/>
    <property type="molecule type" value="Genomic_DNA"/>
</dbReference>
<keyword evidence="2" id="KW-1185">Reference proteome</keyword>
<gene>
    <name evidence="1" type="ORF">ON006_21450</name>
</gene>
<reference evidence="1" key="1">
    <citation type="submission" date="2022-11" db="EMBL/GenBank/DDBJ databases">
        <title>Dyadobacter pollutisoli sp. nov., isolated from plastic dumped soil.</title>
        <authorList>
            <person name="Kim J.M."/>
            <person name="Kim K.R."/>
            <person name="Lee J.K."/>
            <person name="Hao L."/>
            <person name="Jeon C.O."/>
        </authorList>
    </citation>
    <scope>NUCLEOTIDE SEQUENCE</scope>
    <source>
        <strain evidence="1">U1</strain>
    </source>
</reference>
<evidence type="ECO:0000313" key="2">
    <source>
        <dbReference type="Proteomes" id="UP001164653"/>
    </source>
</evidence>
<dbReference type="InterPro" id="IPR014942">
    <property type="entry name" value="AbiEii"/>
</dbReference>
<accession>A0A9E8N5S8</accession>
<dbReference type="KEGG" id="dpf:ON006_21450"/>
<sequence length="234" mass="26902">MIYNKHLYVKRIKEVAERLDYLLDQVVFVGGAVVALYADDPAAAEVRPTEDIDIVVGISTRAGFSTFEEKLRQLGFKNDIESKFLGRYKINGIIVDFMPIEENVLGFSNKWYKTGIEQSFSYRIDNDISIRLMPFHYFIASKIEAHNSRNKTDLRTSKDFEDIVYSFDNRLDPLKDINDSSGEVREYLINQINNLLGNPNIEEGLVSQFNYGSGPARARRIKRIWADFVLDLAL</sequence>
<dbReference type="AlphaFoldDB" id="A0A9E8N5S8"/>
<evidence type="ECO:0000313" key="1">
    <source>
        <dbReference type="EMBL" id="WAC10310.1"/>
    </source>
</evidence>